<evidence type="ECO:0000313" key="1">
    <source>
        <dbReference type="EMBL" id="GFD52049.1"/>
    </source>
</evidence>
<gene>
    <name evidence="1" type="ORF">Tci_924018</name>
</gene>
<name>A0A699WY02_TANCI</name>
<dbReference type="AlphaFoldDB" id="A0A699WY02"/>
<dbReference type="EMBL" id="BKCJ011777335">
    <property type="protein sequence ID" value="GFD52049.1"/>
    <property type="molecule type" value="Genomic_DNA"/>
</dbReference>
<proteinExistence type="predicted"/>
<protein>
    <submittedName>
        <fullName evidence="1">Uncharacterized protein</fullName>
    </submittedName>
</protein>
<accession>A0A699WY02</accession>
<organism evidence="1">
    <name type="scientific">Tanacetum cinerariifolium</name>
    <name type="common">Dalmatian daisy</name>
    <name type="synonym">Chrysanthemum cinerariifolium</name>
    <dbReference type="NCBI Taxonomy" id="118510"/>
    <lineage>
        <taxon>Eukaryota</taxon>
        <taxon>Viridiplantae</taxon>
        <taxon>Streptophyta</taxon>
        <taxon>Embryophyta</taxon>
        <taxon>Tracheophyta</taxon>
        <taxon>Spermatophyta</taxon>
        <taxon>Magnoliopsida</taxon>
        <taxon>eudicotyledons</taxon>
        <taxon>Gunneridae</taxon>
        <taxon>Pentapetalae</taxon>
        <taxon>asterids</taxon>
        <taxon>campanulids</taxon>
        <taxon>Asterales</taxon>
        <taxon>Asteraceae</taxon>
        <taxon>Asteroideae</taxon>
        <taxon>Anthemideae</taxon>
        <taxon>Anthemidinae</taxon>
        <taxon>Tanacetum</taxon>
    </lineage>
</organism>
<feature type="non-terminal residue" evidence="1">
    <location>
        <position position="1"/>
    </location>
</feature>
<comment type="caution">
    <text evidence="1">The sequence shown here is derived from an EMBL/GenBank/DDBJ whole genome shotgun (WGS) entry which is preliminary data.</text>
</comment>
<sequence length="47" mass="5239">YPHGESALSCGLDMVSWMPFVVMGRASLTMFKTAISMTTFLKWQPAL</sequence>
<reference evidence="1" key="1">
    <citation type="journal article" date="2019" name="Sci. Rep.">
        <title>Draft genome of Tanacetum cinerariifolium, the natural source of mosquito coil.</title>
        <authorList>
            <person name="Yamashiro T."/>
            <person name="Shiraishi A."/>
            <person name="Satake H."/>
            <person name="Nakayama K."/>
        </authorList>
    </citation>
    <scope>NUCLEOTIDE SEQUENCE</scope>
</reference>